<evidence type="ECO:0000313" key="2">
    <source>
        <dbReference type="EMBL" id="MBK4736202.1"/>
    </source>
</evidence>
<sequence length="300" mass="34519">MDRTVKHWKDVPKLHKLPLLAINVKNDTQERLDKNEPLFKQGKAGDWHLPAEVIASPKDTFVMLFYGVRLRDKLKENRSIIYVGKITRIKECESAGRRPRYVISIEKPWQKVAMTDVNFKQFMEGFVFSPQSATHWIDGRLASSVPQLRGAEVRQMAREGQASVEAVVLRRMGHHQYAREVKDKWDNRCALTGADSGHLLEAAHLIPWDHSGSGDNVNANNGLCLCSHLHRMLDRFQIAFDGNGRLHMDRRLSTETRDVLLASGHIKLRETNHQAELRKFLDKHFANAKLENPDLRLVRR</sequence>
<keyword evidence="2" id="KW-0540">Nuclease</keyword>
<dbReference type="EMBL" id="JAEPBG010000006">
    <property type="protein sequence ID" value="MBK4736202.1"/>
    <property type="molecule type" value="Genomic_DNA"/>
</dbReference>
<feature type="domain" description="HNH nuclease" evidence="1">
    <location>
        <begin position="189"/>
        <end position="241"/>
    </location>
</feature>
<dbReference type="RefSeq" id="WP_200593407.1">
    <property type="nucleotide sequence ID" value="NZ_JAEPBG010000006.1"/>
</dbReference>
<keyword evidence="2" id="KW-0255">Endonuclease</keyword>
<name>A0A934T007_9BURK</name>
<gene>
    <name evidence="2" type="ORF">JJB74_16385</name>
</gene>
<keyword evidence="2" id="KW-0378">Hydrolase</keyword>
<dbReference type="Pfam" id="PF13391">
    <property type="entry name" value="HNH_2"/>
    <property type="match status" value="1"/>
</dbReference>
<comment type="caution">
    <text evidence="2">The sequence shown here is derived from an EMBL/GenBank/DDBJ whole genome shotgun (WGS) entry which is preliminary data.</text>
</comment>
<dbReference type="AlphaFoldDB" id="A0A934T007"/>
<protein>
    <submittedName>
        <fullName evidence="2">HNH endonuclease</fullName>
    </submittedName>
</protein>
<dbReference type="GO" id="GO:0004519">
    <property type="term" value="F:endonuclease activity"/>
    <property type="evidence" value="ECO:0007669"/>
    <property type="project" value="UniProtKB-KW"/>
</dbReference>
<reference evidence="2" key="1">
    <citation type="submission" date="2021-01" db="EMBL/GenBank/DDBJ databases">
        <title>Genome sequence of strain Noviherbaspirillum sp. DKR-6.</title>
        <authorList>
            <person name="Chaudhary D.K."/>
        </authorList>
    </citation>
    <scope>NUCLEOTIDE SEQUENCE</scope>
    <source>
        <strain evidence="2">DKR-6</strain>
    </source>
</reference>
<accession>A0A934T007</accession>
<proteinExistence type="predicted"/>
<organism evidence="2 3">
    <name type="scientific">Noviherbaspirillum pedocola</name>
    <dbReference type="NCBI Taxonomy" id="2801341"/>
    <lineage>
        <taxon>Bacteria</taxon>
        <taxon>Pseudomonadati</taxon>
        <taxon>Pseudomonadota</taxon>
        <taxon>Betaproteobacteria</taxon>
        <taxon>Burkholderiales</taxon>
        <taxon>Oxalobacteraceae</taxon>
        <taxon>Noviherbaspirillum</taxon>
    </lineage>
</organism>
<dbReference type="Proteomes" id="UP000622890">
    <property type="component" value="Unassembled WGS sequence"/>
</dbReference>
<keyword evidence="3" id="KW-1185">Reference proteome</keyword>
<dbReference type="InterPro" id="IPR003615">
    <property type="entry name" value="HNH_nuc"/>
</dbReference>
<evidence type="ECO:0000313" key="3">
    <source>
        <dbReference type="Proteomes" id="UP000622890"/>
    </source>
</evidence>
<evidence type="ECO:0000259" key="1">
    <source>
        <dbReference type="Pfam" id="PF13391"/>
    </source>
</evidence>